<dbReference type="PANTHER" id="PTHR30519">
    <property type="entry name" value="5-METHYLTETRAHYDROPTEROYLTRIGLUTAMATE--HOMOCYSTEINE METHYLTRANSFERASE"/>
    <property type="match status" value="1"/>
</dbReference>
<dbReference type="EC" id="2.1.1.14" evidence="5"/>
<dbReference type="GO" id="GO:0032259">
    <property type="term" value="P:methylation"/>
    <property type="evidence" value="ECO:0007669"/>
    <property type="project" value="UniProtKB-KW"/>
</dbReference>
<comment type="caution">
    <text evidence="5">The sequence shown here is derived from an EMBL/GenBank/DDBJ whole genome shotgun (WGS) entry which is preliminary data.</text>
</comment>
<evidence type="ECO:0000256" key="2">
    <source>
        <dbReference type="ARBA" id="ARBA00022723"/>
    </source>
</evidence>
<keyword evidence="5" id="KW-0489">Methyltransferase</keyword>
<evidence type="ECO:0000313" key="5">
    <source>
        <dbReference type="EMBL" id="KUG14675.1"/>
    </source>
</evidence>
<keyword evidence="2" id="KW-0479">Metal-binding</keyword>
<organism evidence="5">
    <name type="scientific">hydrocarbon metagenome</name>
    <dbReference type="NCBI Taxonomy" id="938273"/>
    <lineage>
        <taxon>unclassified sequences</taxon>
        <taxon>metagenomes</taxon>
        <taxon>ecological metagenomes</taxon>
    </lineage>
</organism>
<evidence type="ECO:0000259" key="4">
    <source>
        <dbReference type="Pfam" id="PF01717"/>
    </source>
</evidence>
<dbReference type="InterPro" id="IPR002629">
    <property type="entry name" value="Met_Synth_C/arc"/>
</dbReference>
<proteinExistence type="predicted"/>
<evidence type="ECO:0000256" key="3">
    <source>
        <dbReference type="ARBA" id="ARBA00022833"/>
    </source>
</evidence>
<protein>
    <submittedName>
        <fullName evidence="5">5-methyltetrahydropteroyltriglutamate--homocysteine methyltransferase</fullName>
        <ecNumber evidence="5">2.1.1.14</ecNumber>
    </submittedName>
</protein>
<dbReference type="GO" id="GO:0009086">
    <property type="term" value="P:methionine biosynthetic process"/>
    <property type="evidence" value="ECO:0007669"/>
    <property type="project" value="InterPro"/>
</dbReference>
<dbReference type="AlphaFoldDB" id="A0A0W8F2Q6"/>
<dbReference type="EMBL" id="LNQE01001632">
    <property type="protein sequence ID" value="KUG14675.1"/>
    <property type="molecule type" value="Genomic_DNA"/>
</dbReference>
<name>A0A0W8F2Q6_9ZZZZ</name>
<sequence>MNRLFSGITLPTTVVGSYPVVKGQGLSGLLDPYRAAVRTAVADQLAAGIDIISDGQVRGDMVKAFTSRLPGIRGTEVIGTISPPSGPITVGDTRYALSQAPRVKGILTGPTTLSFALRIATPVYRDRGELAIDLARILAGEAASLAAAGAAIIQVDEPILSTGAADIHRARDALGVLTRDLPVPVCLHVCGDLTPVIDELIAMPVSILDFEFAHAAENLALCRDRAFGGKMVGFGCVDSADPVAEPVGTIRSRIEEGLSVFDPGQLLIDPDCGLRMLPRDTAFLKLSRMVEAVREIREDL</sequence>
<gene>
    <name evidence="5" type="ORF">ASZ90_015680</name>
</gene>
<evidence type="ECO:0000256" key="1">
    <source>
        <dbReference type="ARBA" id="ARBA00001947"/>
    </source>
</evidence>
<keyword evidence="5" id="KW-0808">Transferase</keyword>
<dbReference type="InterPro" id="IPR038071">
    <property type="entry name" value="UROD/MetE-like_sf"/>
</dbReference>
<keyword evidence="3" id="KW-0862">Zinc</keyword>
<dbReference type="Gene3D" id="3.20.20.210">
    <property type="match status" value="1"/>
</dbReference>
<dbReference type="Pfam" id="PF01717">
    <property type="entry name" value="Meth_synt_2"/>
    <property type="match status" value="1"/>
</dbReference>
<comment type="cofactor">
    <cofactor evidence="1">
        <name>Zn(2+)</name>
        <dbReference type="ChEBI" id="CHEBI:29105"/>
    </cofactor>
</comment>
<dbReference type="GO" id="GO:0008270">
    <property type="term" value="F:zinc ion binding"/>
    <property type="evidence" value="ECO:0007669"/>
    <property type="project" value="InterPro"/>
</dbReference>
<dbReference type="NCBIfam" id="NF002119">
    <property type="entry name" value="PRK00957.1"/>
    <property type="match status" value="1"/>
</dbReference>
<feature type="domain" description="Cobalamin-independent methionine synthase MetE C-terminal/archaeal" evidence="4">
    <location>
        <begin position="10"/>
        <end position="293"/>
    </location>
</feature>
<dbReference type="GO" id="GO:0003871">
    <property type="term" value="F:5-methyltetrahydropteroyltriglutamate-homocysteine S-methyltransferase activity"/>
    <property type="evidence" value="ECO:0007669"/>
    <property type="project" value="UniProtKB-EC"/>
</dbReference>
<reference evidence="5" key="1">
    <citation type="journal article" date="2015" name="Proc. Natl. Acad. Sci. U.S.A.">
        <title>Networks of energetic and metabolic interactions define dynamics in microbial communities.</title>
        <authorList>
            <person name="Embree M."/>
            <person name="Liu J.K."/>
            <person name="Al-Bassam M.M."/>
            <person name="Zengler K."/>
        </authorList>
    </citation>
    <scope>NUCLEOTIDE SEQUENCE</scope>
</reference>
<dbReference type="SUPFAM" id="SSF51726">
    <property type="entry name" value="UROD/MetE-like"/>
    <property type="match status" value="1"/>
</dbReference>
<accession>A0A0W8F2Q6</accession>